<name>A0A521CQX0_9RHOB</name>
<dbReference type="SUPFAM" id="SSF52096">
    <property type="entry name" value="ClpP/crotonase"/>
    <property type="match status" value="1"/>
</dbReference>
<dbReference type="GO" id="GO:0008236">
    <property type="term" value="F:serine-type peptidase activity"/>
    <property type="evidence" value="ECO:0007669"/>
    <property type="project" value="UniProtKB-KW"/>
</dbReference>
<reference evidence="6 7" key="1">
    <citation type="submission" date="2017-05" db="EMBL/GenBank/DDBJ databases">
        <authorList>
            <person name="Varghese N."/>
            <person name="Submissions S."/>
        </authorList>
    </citation>
    <scope>NUCLEOTIDE SEQUENCE [LARGE SCALE GENOMIC DNA]</scope>
    <source>
        <strain evidence="6 7">DSM 29506</strain>
    </source>
</reference>
<keyword evidence="4" id="KW-0720">Serine protease</keyword>
<evidence type="ECO:0000313" key="7">
    <source>
        <dbReference type="Proteomes" id="UP000316030"/>
    </source>
</evidence>
<dbReference type="InterPro" id="IPR047272">
    <property type="entry name" value="S49_SppA_C"/>
</dbReference>
<dbReference type="OrthoDB" id="9764363at2"/>
<accession>A0A521CQX0</accession>
<protein>
    <submittedName>
        <fullName evidence="6">Serine protease SohB</fullName>
    </submittedName>
</protein>
<dbReference type="RefSeq" id="WP_142492881.1">
    <property type="nucleotide sequence ID" value="NZ_FXTO01000007.1"/>
</dbReference>
<evidence type="ECO:0000256" key="3">
    <source>
        <dbReference type="ARBA" id="ARBA00022801"/>
    </source>
</evidence>
<evidence type="ECO:0000259" key="5">
    <source>
        <dbReference type="Pfam" id="PF01343"/>
    </source>
</evidence>
<dbReference type="InterPro" id="IPR029045">
    <property type="entry name" value="ClpP/crotonase-like_dom_sf"/>
</dbReference>
<dbReference type="PANTHER" id="PTHR42987">
    <property type="entry name" value="PEPTIDASE S49"/>
    <property type="match status" value="1"/>
</dbReference>
<comment type="similarity">
    <text evidence="1">Belongs to the peptidase S49 family.</text>
</comment>
<dbReference type="CDD" id="cd07023">
    <property type="entry name" value="S49_Sppa_N_C"/>
    <property type="match status" value="1"/>
</dbReference>
<evidence type="ECO:0000256" key="2">
    <source>
        <dbReference type="ARBA" id="ARBA00022670"/>
    </source>
</evidence>
<dbReference type="Pfam" id="PF01343">
    <property type="entry name" value="Peptidase_S49"/>
    <property type="match status" value="1"/>
</dbReference>
<sequence length="264" mass="28793">MKRFIPFLKTPPRVAVIRLQGVIGTGRAPLNDAALAPVIERAFRKGKPKAVALIINSPGGSPVQSALIAARIRRLADEKQVPVHAFVEDVAASGGYWLAAAADHIWADYGSIVGSIGVISAGFGAHEFLAKHGIERRVYTSVKSKSMLDPFKPEKPEDVDRLKEILGDMHKGFETYVRDRRGAKLADDPDLFTGRVWLGEKAQALGLIDGLAHAEPKLKDLFGDKVKFIRYGRKRGLLSRFGAQLADDALTGIEERAAYARFGL</sequence>
<gene>
    <name evidence="6" type="ORF">SAMN06265173_107101</name>
</gene>
<keyword evidence="2 6" id="KW-0645">Protease</keyword>
<proteinExistence type="inferred from homology"/>
<dbReference type="Proteomes" id="UP000316030">
    <property type="component" value="Unassembled WGS sequence"/>
</dbReference>
<dbReference type="Gene3D" id="6.20.330.10">
    <property type="match status" value="1"/>
</dbReference>
<dbReference type="AlphaFoldDB" id="A0A521CQX0"/>
<dbReference type="GO" id="GO:0006508">
    <property type="term" value="P:proteolysis"/>
    <property type="evidence" value="ECO:0007669"/>
    <property type="project" value="UniProtKB-KW"/>
</dbReference>
<keyword evidence="3" id="KW-0378">Hydrolase</keyword>
<evidence type="ECO:0000256" key="4">
    <source>
        <dbReference type="ARBA" id="ARBA00022825"/>
    </source>
</evidence>
<dbReference type="EMBL" id="FXTO01000007">
    <property type="protein sequence ID" value="SMO61765.1"/>
    <property type="molecule type" value="Genomic_DNA"/>
</dbReference>
<organism evidence="6 7">
    <name type="scientific">Thalassovita litoralis</name>
    <dbReference type="NCBI Taxonomy" id="1010611"/>
    <lineage>
        <taxon>Bacteria</taxon>
        <taxon>Pseudomonadati</taxon>
        <taxon>Pseudomonadota</taxon>
        <taxon>Alphaproteobacteria</taxon>
        <taxon>Rhodobacterales</taxon>
        <taxon>Roseobacteraceae</taxon>
        <taxon>Thalassovita</taxon>
    </lineage>
</organism>
<dbReference type="InterPro" id="IPR002142">
    <property type="entry name" value="Peptidase_S49"/>
</dbReference>
<feature type="domain" description="Peptidase S49" evidence="5">
    <location>
        <begin position="78"/>
        <end position="213"/>
    </location>
</feature>
<evidence type="ECO:0000313" key="6">
    <source>
        <dbReference type="EMBL" id="SMO61765.1"/>
    </source>
</evidence>
<dbReference type="PANTHER" id="PTHR42987:SF8">
    <property type="entry name" value="PROTEINASE"/>
    <property type="match status" value="1"/>
</dbReference>
<keyword evidence="7" id="KW-1185">Reference proteome</keyword>
<dbReference type="Gene3D" id="3.90.226.10">
    <property type="entry name" value="2-enoyl-CoA Hydratase, Chain A, domain 1"/>
    <property type="match status" value="1"/>
</dbReference>
<evidence type="ECO:0000256" key="1">
    <source>
        <dbReference type="ARBA" id="ARBA00008683"/>
    </source>
</evidence>